<protein>
    <recommendedName>
        <fullName evidence="1">DUF4939 domain-containing protein</fullName>
    </recommendedName>
</protein>
<proteinExistence type="predicted"/>
<reference evidence="2" key="1">
    <citation type="submission" date="2025-08" db="UniProtKB">
        <authorList>
            <consortium name="Ensembl"/>
        </authorList>
    </citation>
    <scope>IDENTIFICATION</scope>
</reference>
<dbReference type="Proteomes" id="UP000261620">
    <property type="component" value="Unplaced"/>
</dbReference>
<dbReference type="InterPro" id="IPR032549">
    <property type="entry name" value="DUF4939"/>
</dbReference>
<dbReference type="STRING" id="94237.ENSMMOP00000013083"/>
<name>A0A3Q3WEJ8_MOLML</name>
<accession>A0A3Q3WEJ8</accession>
<dbReference type="OMA" id="RGCMSGL"/>
<evidence type="ECO:0000313" key="3">
    <source>
        <dbReference type="Proteomes" id="UP000261620"/>
    </source>
</evidence>
<dbReference type="Ensembl" id="ENSMMOT00000013295.1">
    <property type="protein sequence ID" value="ENSMMOP00000013083.1"/>
    <property type="gene ID" value="ENSMMOG00000010047.1"/>
</dbReference>
<dbReference type="AlphaFoldDB" id="A0A3Q3WEJ8"/>
<keyword evidence="3" id="KW-1185">Reference proteome</keyword>
<organism evidence="2 3">
    <name type="scientific">Mola mola</name>
    <name type="common">Ocean sunfish</name>
    <name type="synonym">Tetraodon mola</name>
    <dbReference type="NCBI Taxonomy" id="94237"/>
    <lineage>
        <taxon>Eukaryota</taxon>
        <taxon>Metazoa</taxon>
        <taxon>Chordata</taxon>
        <taxon>Craniata</taxon>
        <taxon>Vertebrata</taxon>
        <taxon>Euteleostomi</taxon>
        <taxon>Actinopterygii</taxon>
        <taxon>Neopterygii</taxon>
        <taxon>Teleostei</taxon>
        <taxon>Neoteleostei</taxon>
        <taxon>Acanthomorphata</taxon>
        <taxon>Eupercaria</taxon>
        <taxon>Tetraodontiformes</taxon>
        <taxon>Molidae</taxon>
        <taxon>Mola</taxon>
    </lineage>
</organism>
<feature type="domain" description="DUF4939" evidence="1">
    <location>
        <begin position="45"/>
        <end position="135"/>
    </location>
</feature>
<sequence length="157" mass="17471">MLEAVIRGELTCATLMEKLNLVIDQLQQPSASSIARKHSEAAAEAPASSVSLHSLHLSSPERFSGESGDCRPFISQGELHFEFNAASFSSDRAKIVFIISQLTGRARSWATAEWSRRSAMCNSLPEFVKTFTQIFQSTRFNACWQPDAGDEEHRDDF</sequence>
<evidence type="ECO:0000259" key="1">
    <source>
        <dbReference type="Pfam" id="PF16297"/>
    </source>
</evidence>
<evidence type="ECO:0000313" key="2">
    <source>
        <dbReference type="Ensembl" id="ENSMMOP00000013083.1"/>
    </source>
</evidence>
<dbReference type="Pfam" id="PF16297">
    <property type="entry name" value="DUF4939"/>
    <property type="match status" value="1"/>
</dbReference>
<reference evidence="2" key="2">
    <citation type="submission" date="2025-09" db="UniProtKB">
        <authorList>
            <consortium name="Ensembl"/>
        </authorList>
    </citation>
    <scope>IDENTIFICATION</scope>
</reference>